<evidence type="ECO:0000313" key="14">
    <source>
        <dbReference type="Proteomes" id="UP000746741"/>
    </source>
</evidence>
<evidence type="ECO:0000256" key="3">
    <source>
        <dbReference type="ARBA" id="ARBA00022538"/>
    </source>
</evidence>
<proteinExistence type="inferred from homology"/>
<keyword evidence="5 11" id="KW-0547">Nucleotide-binding</keyword>
<evidence type="ECO:0000313" key="13">
    <source>
        <dbReference type="EMBL" id="NKE17907.1"/>
    </source>
</evidence>
<keyword evidence="1 11" id="KW-0813">Transport</keyword>
<reference evidence="13 14" key="2">
    <citation type="submission" date="2020-02" db="EMBL/GenBank/DDBJ databases">
        <authorList>
            <person name="Sun Q."/>
            <person name="Inoue M."/>
        </authorList>
    </citation>
    <scope>NUCLEOTIDE SEQUENCE [LARGE SCALE GENOMIC DNA]</scope>
    <source>
        <strain evidence="13 14">KCTC 22478</strain>
    </source>
</reference>
<dbReference type="NCBIfam" id="TIGR00681">
    <property type="entry name" value="kdpC"/>
    <property type="match status" value="1"/>
</dbReference>
<dbReference type="GO" id="GO:0005524">
    <property type="term" value="F:ATP binding"/>
    <property type="evidence" value="ECO:0007669"/>
    <property type="project" value="UniProtKB-UniRule"/>
</dbReference>
<dbReference type="PANTHER" id="PTHR30042:SF2">
    <property type="entry name" value="POTASSIUM-TRANSPORTING ATPASE KDPC SUBUNIT"/>
    <property type="match status" value="1"/>
</dbReference>
<gene>
    <name evidence="11 12" type="primary">kdpC</name>
    <name evidence="13" type="ORF">GWK15_13220</name>
    <name evidence="12" type="ORF">GXW75_05315</name>
</gene>
<dbReference type="NCBIfam" id="NF001454">
    <property type="entry name" value="PRK00315.1"/>
    <property type="match status" value="1"/>
</dbReference>
<reference evidence="12" key="3">
    <citation type="journal article" date="2021" name="Syst. Appl. Microbiol.">
        <title>Roseomonas hellenica sp. nov., isolated from roots of wild-growing Alkanna tinctoria.</title>
        <authorList>
            <person name="Rat A."/>
            <person name="Naranjo H.D."/>
            <person name="Lebbe L."/>
            <person name="Cnockaert M."/>
            <person name="Krigas N."/>
            <person name="Grigoriadou K."/>
            <person name="Maloupa E."/>
            <person name="Willems A."/>
        </authorList>
    </citation>
    <scope>NUCLEOTIDE SEQUENCE</scope>
    <source>
        <strain evidence="12">LMG 31161</strain>
    </source>
</reference>
<keyword evidence="3 11" id="KW-0633">Potassium transport</keyword>
<keyword evidence="2 11" id="KW-1003">Cell membrane</keyword>
<dbReference type="Pfam" id="PF02669">
    <property type="entry name" value="KdpC"/>
    <property type="match status" value="1"/>
</dbReference>
<keyword evidence="7 11" id="KW-0630">Potassium</keyword>
<comment type="subunit">
    <text evidence="11">The system is composed of three essential subunits: KdpA, KdpB and KdpC.</text>
</comment>
<comment type="similarity">
    <text evidence="11">Belongs to the KdpC family.</text>
</comment>
<evidence type="ECO:0000313" key="12">
    <source>
        <dbReference type="EMBL" id="MBR0658657.1"/>
    </source>
</evidence>
<evidence type="ECO:0000256" key="7">
    <source>
        <dbReference type="ARBA" id="ARBA00022958"/>
    </source>
</evidence>
<evidence type="ECO:0000256" key="10">
    <source>
        <dbReference type="ARBA" id="ARBA00023136"/>
    </source>
</evidence>
<dbReference type="EMBL" id="JAAEDK010000009">
    <property type="protein sequence ID" value="MBR0658657.1"/>
    <property type="molecule type" value="Genomic_DNA"/>
</dbReference>
<name>A0A9X9WE97_9PROT</name>
<comment type="function">
    <text evidence="11">Part of the high-affinity ATP-driven potassium transport (or Kdp) system, which catalyzes the hydrolysis of ATP coupled with the electrogenic transport of potassium into the cytoplasm. This subunit acts as a catalytic chaperone that increases the ATP-binding affinity of the ATP-hydrolyzing subunit KdpB by the formation of a transient KdpB/KdpC/ATP ternary complex.</text>
</comment>
<keyword evidence="6 11" id="KW-0067">ATP-binding</keyword>
<evidence type="ECO:0000256" key="1">
    <source>
        <dbReference type="ARBA" id="ARBA00022448"/>
    </source>
</evidence>
<dbReference type="PANTHER" id="PTHR30042">
    <property type="entry name" value="POTASSIUM-TRANSPORTING ATPASE C CHAIN"/>
    <property type="match status" value="1"/>
</dbReference>
<evidence type="ECO:0000256" key="5">
    <source>
        <dbReference type="ARBA" id="ARBA00022741"/>
    </source>
</evidence>
<comment type="subcellular location">
    <subcellularLocation>
        <location evidence="11">Cell membrane</location>
        <topology evidence="11">Single-pass membrane protein</topology>
    </subcellularLocation>
</comment>
<keyword evidence="10 11" id="KW-0472">Membrane</keyword>
<organism evidence="12 15">
    <name type="scientific">Neoroseomonas oryzicola</name>
    <dbReference type="NCBI Taxonomy" id="535904"/>
    <lineage>
        <taxon>Bacteria</taxon>
        <taxon>Pseudomonadati</taxon>
        <taxon>Pseudomonadota</taxon>
        <taxon>Alphaproteobacteria</taxon>
        <taxon>Acetobacterales</taxon>
        <taxon>Acetobacteraceae</taxon>
        <taxon>Neoroseomonas</taxon>
    </lineage>
</organism>
<reference evidence="12" key="1">
    <citation type="submission" date="2020-01" db="EMBL/GenBank/DDBJ databases">
        <authorList>
            <person name="Rat A."/>
        </authorList>
    </citation>
    <scope>NUCLEOTIDE SEQUENCE</scope>
    <source>
        <strain evidence="12">LMG 31161</strain>
    </source>
</reference>
<keyword evidence="8 11" id="KW-1133">Transmembrane helix</keyword>
<sequence>MTALLRPALAVVGLFTLLLGLAVPLAFTGIAGVVFPDEAGGSLLERDGRVVGSALLGQNFASERYFHPRPSATTPDPYNAVASAASQLGPTSAALLEAVTERVAAAGGGPVPADAATASGSGLDPHISPENAARQVPRIAAARGLPEARVADLVARQTEGRQFGLLGEPRVNVLRLNLALDALR</sequence>
<dbReference type="Proteomes" id="UP000746741">
    <property type="component" value="Unassembled WGS sequence"/>
</dbReference>
<evidence type="ECO:0000313" key="15">
    <source>
        <dbReference type="Proteomes" id="UP001138708"/>
    </source>
</evidence>
<evidence type="ECO:0000256" key="4">
    <source>
        <dbReference type="ARBA" id="ARBA00022692"/>
    </source>
</evidence>
<evidence type="ECO:0000256" key="11">
    <source>
        <dbReference type="HAMAP-Rule" id="MF_00276"/>
    </source>
</evidence>
<dbReference type="InterPro" id="IPR003820">
    <property type="entry name" value="KdpC"/>
</dbReference>
<dbReference type="RefSeq" id="WP_168041802.1">
    <property type="nucleotide sequence ID" value="NZ_JAAEDK010000009.1"/>
</dbReference>
<dbReference type="GO" id="GO:0005886">
    <property type="term" value="C:plasma membrane"/>
    <property type="evidence" value="ECO:0007669"/>
    <property type="project" value="UniProtKB-SubCell"/>
</dbReference>
<dbReference type="AlphaFoldDB" id="A0A9X9WE97"/>
<dbReference type="Proteomes" id="UP001138708">
    <property type="component" value="Unassembled WGS sequence"/>
</dbReference>
<keyword evidence="4 11" id="KW-0812">Transmembrane</keyword>
<evidence type="ECO:0000256" key="2">
    <source>
        <dbReference type="ARBA" id="ARBA00022475"/>
    </source>
</evidence>
<evidence type="ECO:0000256" key="9">
    <source>
        <dbReference type="ARBA" id="ARBA00023065"/>
    </source>
</evidence>
<comment type="caution">
    <text evidence="12">The sequence shown here is derived from an EMBL/GenBank/DDBJ whole genome shotgun (WGS) entry which is preliminary data.</text>
</comment>
<keyword evidence="14" id="KW-1185">Reference proteome</keyword>
<keyword evidence="9 11" id="KW-0406">Ion transport</keyword>
<dbReference type="PIRSF" id="PIRSF001296">
    <property type="entry name" value="K_ATPase_KdpC"/>
    <property type="match status" value="1"/>
</dbReference>
<dbReference type="EMBL" id="JAAVUP010000003">
    <property type="protein sequence ID" value="NKE17907.1"/>
    <property type="molecule type" value="Genomic_DNA"/>
</dbReference>
<evidence type="ECO:0000256" key="6">
    <source>
        <dbReference type="ARBA" id="ARBA00022840"/>
    </source>
</evidence>
<protein>
    <recommendedName>
        <fullName evidence="11">Potassium-transporting ATPase KdpC subunit</fullName>
    </recommendedName>
    <alternativeName>
        <fullName evidence="11">ATP phosphohydrolase [potassium-transporting] C chain</fullName>
    </alternativeName>
    <alternativeName>
        <fullName evidence="11">Potassium-binding and translocating subunit C</fullName>
    </alternativeName>
    <alternativeName>
        <fullName evidence="11">Potassium-translocating ATPase C chain</fullName>
    </alternativeName>
</protein>
<dbReference type="HAMAP" id="MF_00276">
    <property type="entry name" value="KdpC"/>
    <property type="match status" value="1"/>
</dbReference>
<evidence type="ECO:0000256" key="8">
    <source>
        <dbReference type="ARBA" id="ARBA00022989"/>
    </source>
</evidence>
<dbReference type="GO" id="GO:0008556">
    <property type="term" value="F:P-type potassium transmembrane transporter activity"/>
    <property type="evidence" value="ECO:0007669"/>
    <property type="project" value="InterPro"/>
</dbReference>
<accession>A0A9X9WE97</accession>